<dbReference type="AlphaFoldDB" id="A0A502DXM0"/>
<dbReference type="Proteomes" id="UP000319212">
    <property type="component" value="Unassembled WGS sequence"/>
</dbReference>
<sequence length="167" mass="18196">MPTEAGAVELPDGPFDGRTAFQSHLHVTLAAAAQQGWREIVFADSDFADWPLGERASIAALQAWAASGRSLLLVAESFGVFDRSHARFVEWRRLWSHIVDARACSGSGAPSVPSAVWTPSWSLHRIDPAHSRGVSSGRPEHCRALRERIDECLRQSKPAFPASTLGL</sequence>
<name>A0A502DXM0_9BURK</name>
<evidence type="ECO:0000313" key="1">
    <source>
        <dbReference type="EMBL" id="TPG30093.1"/>
    </source>
</evidence>
<dbReference type="RefSeq" id="WP_140837972.1">
    <property type="nucleotide sequence ID" value="NZ_RCZI01000001.1"/>
</dbReference>
<evidence type="ECO:0000313" key="2">
    <source>
        <dbReference type="Proteomes" id="UP000319212"/>
    </source>
</evidence>
<accession>A0A502DXM0</accession>
<protein>
    <submittedName>
        <fullName evidence="1">Uncharacterized protein</fullName>
    </submittedName>
</protein>
<reference evidence="1 2" key="1">
    <citation type="journal article" date="2019" name="Environ. Microbiol.">
        <title>Species interactions and distinct microbial communities in high Arctic permafrost affected cryosols are associated with the CH4 and CO2 gas fluxes.</title>
        <authorList>
            <person name="Altshuler I."/>
            <person name="Hamel J."/>
            <person name="Turney S."/>
            <person name="Magnuson E."/>
            <person name="Levesque R."/>
            <person name="Greer C."/>
            <person name="Whyte L.G."/>
        </authorList>
    </citation>
    <scope>NUCLEOTIDE SEQUENCE [LARGE SCALE GENOMIC DNA]</scope>
    <source>
        <strain evidence="1 2">S06.C</strain>
    </source>
</reference>
<dbReference type="OrthoDB" id="8898236at2"/>
<proteinExistence type="predicted"/>
<organism evidence="1 2">
    <name type="scientific">Variovorax guangxiensis</name>
    <dbReference type="NCBI Taxonomy" id="1775474"/>
    <lineage>
        <taxon>Bacteria</taxon>
        <taxon>Pseudomonadati</taxon>
        <taxon>Pseudomonadota</taxon>
        <taxon>Betaproteobacteria</taxon>
        <taxon>Burkholderiales</taxon>
        <taxon>Comamonadaceae</taxon>
        <taxon>Variovorax</taxon>
    </lineage>
</organism>
<gene>
    <name evidence="1" type="ORF">EAH82_00885</name>
</gene>
<dbReference type="EMBL" id="RCZI01000001">
    <property type="protein sequence ID" value="TPG30093.1"/>
    <property type="molecule type" value="Genomic_DNA"/>
</dbReference>
<comment type="caution">
    <text evidence="1">The sequence shown here is derived from an EMBL/GenBank/DDBJ whole genome shotgun (WGS) entry which is preliminary data.</text>
</comment>